<feature type="compositionally biased region" description="Polar residues" evidence="1">
    <location>
        <begin position="237"/>
        <end position="246"/>
    </location>
</feature>
<feature type="region of interest" description="Disordered" evidence="1">
    <location>
        <begin position="198"/>
        <end position="250"/>
    </location>
</feature>
<gene>
    <name evidence="2" type="ORF">G2W53_044530</name>
</gene>
<dbReference type="AlphaFoldDB" id="A0A834SD83"/>
<protein>
    <submittedName>
        <fullName evidence="2">Uncharacterized protein</fullName>
    </submittedName>
</protein>
<sequence>MYSLSTTIISERGLLITEGLPADGHLHFLINKIGWGDYVKPPPFQGVQGLVQEFYAKLCSRDEDGKVFIRGRWFKISRDVIRELLFLPDIPTSKCEYHRMTTQRLTEEEYDAVLRKLYNPEDWSKPWELHHRTKECLSPDMTYFEPTAKIIFNQMMGVVDKHSVLSKPSLHFPCLITKIYHELGVQWPNTDPLVQKSRPCMISSLRSGSKRRKRKSNSPNESGSEPDDHFEEPVQQEAGTSSSAPPQHTGVLDPWLREYLERQAAIQAANHQELLAMQAAHQQELCTRLDQISMAQNLVNWRMAYLEAQTQHLTACNGVIHQNFREFVKYTNGDKMDPHYQDLPPPPEH</sequence>
<comment type="caution">
    <text evidence="2">The sequence shown here is derived from an EMBL/GenBank/DDBJ whole genome shotgun (WGS) entry which is preliminary data.</text>
</comment>
<accession>A0A834SD83</accession>
<dbReference type="EMBL" id="JAAIUW010000064">
    <property type="protein sequence ID" value="KAF7800979.1"/>
    <property type="molecule type" value="Genomic_DNA"/>
</dbReference>
<name>A0A834SD83_9FABA</name>
<organism evidence="2 3">
    <name type="scientific">Senna tora</name>
    <dbReference type="NCBI Taxonomy" id="362788"/>
    <lineage>
        <taxon>Eukaryota</taxon>
        <taxon>Viridiplantae</taxon>
        <taxon>Streptophyta</taxon>
        <taxon>Embryophyta</taxon>
        <taxon>Tracheophyta</taxon>
        <taxon>Spermatophyta</taxon>
        <taxon>Magnoliopsida</taxon>
        <taxon>eudicotyledons</taxon>
        <taxon>Gunneridae</taxon>
        <taxon>Pentapetalae</taxon>
        <taxon>rosids</taxon>
        <taxon>fabids</taxon>
        <taxon>Fabales</taxon>
        <taxon>Fabaceae</taxon>
        <taxon>Caesalpinioideae</taxon>
        <taxon>Cassia clade</taxon>
        <taxon>Senna</taxon>
    </lineage>
</organism>
<evidence type="ECO:0000313" key="2">
    <source>
        <dbReference type="EMBL" id="KAF7800979.1"/>
    </source>
</evidence>
<proteinExistence type="predicted"/>
<evidence type="ECO:0000256" key="1">
    <source>
        <dbReference type="SAM" id="MobiDB-lite"/>
    </source>
</evidence>
<reference evidence="2" key="1">
    <citation type="submission" date="2020-09" db="EMBL/GenBank/DDBJ databases">
        <title>Genome-Enabled Discovery of Anthraquinone Biosynthesis in Senna tora.</title>
        <authorList>
            <person name="Kang S.-H."/>
            <person name="Pandey R.P."/>
            <person name="Lee C.-M."/>
            <person name="Sim J.-S."/>
            <person name="Jeong J.-T."/>
            <person name="Choi B.-S."/>
            <person name="Jung M."/>
            <person name="Ginzburg D."/>
            <person name="Zhao K."/>
            <person name="Won S.Y."/>
            <person name="Oh T.-J."/>
            <person name="Yu Y."/>
            <person name="Kim N.-H."/>
            <person name="Lee O.R."/>
            <person name="Lee T.-H."/>
            <person name="Bashyal P."/>
            <person name="Kim T.-S."/>
            <person name="Lee W.-H."/>
            <person name="Kawkins C."/>
            <person name="Kim C.-K."/>
            <person name="Kim J.S."/>
            <person name="Ahn B.O."/>
            <person name="Rhee S.Y."/>
            <person name="Sohng J.K."/>
        </authorList>
    </citation>
    <scope>NUCLEOTIDE SEQUENCE</scope>
    <source>
        <tissue evidence="2">Leaf</tissue>
    </source>
</reference>
<dbReference type="Proteomes" id="UP000634136">
    <property type="component" value="Unassembled WGS sequence"/>
</dbReference>
<keyword evidence="3" id="KW-1185">Reference proteome</keyword>
<evidence type="ECO:0000313" key="3">
    <source>
        <dbReference type="Proteomes" id="UP000634136"/>
    </source>
</evidence>
<dbReference type="OrthoDB" id="990541at2759"/>